<dbReference type="AlphaFoldDB" id="A0AAD7WB34"/>
<dbReference type="Proteomes" id="UP001221898">
    <property type="component" value="Unassembled WGS sequence"/>
</dbReference>
<evidence type="ECO:0000313" key="2">
    <source>
        <dbReference type="EMBL" id="KAJ8390596.1"/>
    </source>
</evidence>
<gene>
    <name evidence="2" type="ORF">AAFF_G00102020</name>
</gene>
<sequence>MHDSNPQFLRCCSSRDQNGTWASTTRQQPESQDLLSADAAAHLLFTVAGEADTFQLLLSDENLALLTGSVRLPLNPVRQLQCSSGFSPQCILAIKRPAASTADH</sequence>
<accession>A0AAD7WB34</accession>
<evidence type="ECO:0000256" key="1">
    <source>
        <dbReference type="SAM" id="MobiDB-lite"/>
    </source>
</evidence>
<reference evidence="2" key="1">
    <citation type="journal article" date="2023" name="Science">
        <title>Genome structures resolve the early diversification of teleost fishes.</title>
        <authorList>
            <person name="Parey E."/>
            <person name="Louis A."/>
            <person name="Montfort J."/>
            <person name="Bouchez O."/>
            <person name="Roques C."/>
            <person name="Iampietro C."/>
            <person name="Lluch J."/>
            <person name="Castinel A."/>
            <person name="Donnadieu C."/>
            <person name="Desvignes T."/>
            <person name="Floi Bucao C."/>
            <person name="Jouanno E."/>
            <person name="Wen M."/>
            <person name="Mejri S."/>
            <person name="Dirks R."/>
            <person name="Jansen H."/>
            <person name="Henkel C."/>
            <person name="Chen W.J."/>
            <person name="Zahm M."/>
            <person name="Cabau C."/>
            <person name="Klopp C."/>
            <person name="Thompson A.W."/>
            <person name="Robinson-Rechavi M."/>
            <person name="Braasch I."/>
            <person name="Lecointre G."/>
            <person name="Bobe J."/>
            <person name="Postlethwait J.H."/>
            <person name="Berthelot C."/>
            <person name="Roest Crollius H."/>
            <person name="Guiguen Y."/>
        </authorList>
    </citation>
    <scope>NUCLEOTIDE SEQUENCE</scope>
    <source>
        <strain evidence="2">NC1722</strain>
    </source>
</reference>
<comment type="caution">
    <text evidence="2">The sequence shown here is derived from an EMBL/GenBank/DDBJ whole genome shotgun (WGS) entry which is preliminary data.</text>
</comment>
<name>A0AAD7WB34_9TELE</name>
<evidence type="ECO:0000313" key="3">
    <source>
        <dbReference type="Proteomes" id="UP001221898"/>
    </source>
</evidence>
<dbReference type="EMBL" id="JAINUG010000167">
    <property type="protein sequence ID" value="KAJ8390596.1"/>
    <property type="molecule type" value="Genomic_DNA"/>
</dbReference>
<feature type="region of interest" description="Disordered" evidence="1">
    <location>
        <begin position="1"/>
        <end position="29"/>
    </location>
</feature>
<organism evidence="2 3">
    <name type="scientific">Aldrovandia affinis</name>
    <dbReference type="NCBI Taxonomy" id="143900"/>
    <lineage>
        <taxon>Eukaryota</taxon>
        <taxon>Metazoa</taxon>
        <taxon>Chordata</taxon>
        <taxon>Craniata</taxon>
        <taxon>Vertebrata</taxon>
        <taxon>Euteleostomi</taxon>
        <taxon>Actinopterygii</taxon>
        <taxon>Neopterygii</taxon>
        <taxon>Teleostei</taxon>
        <taxon>Notacanthiformes</taxon>
        <taxon>Halosauridae</taxon>
        <taxon>Aldrovandia</taxon>
    </lineage>
</organism>
<protein>
    <submittedName>
        <fullName evidence="2">Uncharacterized protein</fullName>
    </submittedName>
</protein>
<keyword evidence="3" id="KW-1185">Reference proteome</keyword>
<feature type="compositionally biased region" description="Polar residues" evidence="1">
    <location>
        <begin position="14"/>
        <end position="29"/>
    </location>
</feature>
<proteinExistence type="predicted"/>